<dbReference type="PANTHER" id="PTHR14614">
    <property type="entry name" value="HEPATOCELLULAR CARCINOMA-ASSOCIATED ANTIGEN"/>
    <property type="match status" value="1"/>
</dbReference>
<reference evidence="1 2" key="1">
    <citation type="submission" date="2017-12" db="EMBL/GenBank/DDBJ databases">
        <title>Hemimetabolous genomes reveal molecular basis of termite eusociality.</title>
        <authorList>
            <person name="Harrison M.C."/>
            <person name="Jongepier E."/>
            <person name="Robertson H.M."/>
            <person name="Arning N."/>
            <person name="Bitard-Feildel T."/>
            <person name="Chao H."/>
            <person name="Childers C.P."/>
            <person name="Dinh H."/>
            <person name="Doddapaneni H."/>
            <person name="Dugan S."/>
            <person name="Gowin J."/>
            <person name="Greiner C."/>
            <person name="Han Y."/>
            <person name="Hu H."/>
            <person name="Hughes D.S.T."/>
            <person name="Huylmans A.-K."/>
            <person name="Kemena C."/>
            <person name="Kremer L.P.M."/>
            <person name="Lee S.L."/>
            <person name="Lopez-Ezquerra A."/>
            <person name="Mallet L."/>
            <person name="Monroy-Kuhn J.M."/>
            <person name="Moser A."/>
            <person name="Murali S.C."/>
            <person name="Muzny D.M."/>
            <person name="Otani S."/>
            <person name="Piulachs M.-D."/>
            <person name="Poelchau M."/>
            <person name="Qu J."/>
            <person name="Schaub F."/>
            <person name="Wada-Katsumata A."/>
            <person name="Worley K.C."/>
            <person name="Xie Q."/>
            <person name="Ylla G."/>
            <person name="Poulsen M."/>
            <person name="Gibbs R.A."/>
            <person name="Schal C."/>
            <person name="Richards S."/>
            <person name="Belles X."/>
            <person name="Korb J."/>
            <person name="Bornberg-Bauer E."/>
        </authorList>
    </citation>
    <scope>NUCLEOTIDE SEQUENCE [LARGE SCALE GENOMIC DNA]</scope>
    <source>
        <tissue evidence="1">Whole body</tissue>
    </source>
</reference>
<dbReference type="Pfam" id="PF10294">
    <property type="entry name" value="Methyltransf_16"/>
    <property type="match status" value="1"/>
</dbReference>
<dbReference type="InterPro" id="IPR019410">
    <property type="entry name" value="Methyltransf_16"/>
</dbReference>
<comment type="caution">
    <text evidence="1">The sequence shown here is derived from an EMBL/GenBank/DDBJ whole genome shotgun (WGS) entry which is preliminary data.</text>
</comment>
<dbReference type="AlphaFoldDB" id="A0A2J7QHH1"/>
<evidence type="ECO:0000313" key="1">
    <source>
        <dbReference type="EMBL" id="PNF28031.1"/>
    </source>
</evidence>
<name>A0A2J7QHH1_9NEOP</name>
<organism evidence="1 2">
    <name type="scientific">Cryptotermes secundus</name>
    <dbReference type="NCBI Taxonomy" id="105785"/>
    <lineage>
        <taxon>Eukaryota</taxon>
        <taxon>Metazoa</taxon>
        <taxon>Ecdysozoa</taxon>
        <taxon>Arthropoda</taxon>
        <taxon>Hexapoda</taxon>
        <taxon>Insecta</taxon>
        <taxon>Pterygota</taxon>
        <taxon>Neoptera</taxon>
        <taxon>Polyneoptera</taxon>
        <taxon>Dictyoptera</taxon>
        <taxon>Blattodea</taxon>
        <taxon>Blattoidea</taxon>
        <taxon>Termitoidae</taxon>
        <taxon>Kalotermitidae</taxon>
        <taxon>Cryptotermitinae</taxon>
        <taxon>Cryptotermes</taxon>
    </lineage>
</organism>
<evidence type="ECO:0000313" key="2">
    <source>
        <dbReference type="Proteomes" id="UP000235965"/>
    </source>
</evidence>
<dbReference type="InterPro" id="IPR029063">
    <property type="entry name" value="SAM-dependent_MTases_sf"/>
</dbReference>
<dbReference type="InParanoid" id="A0A2J7QHH1"/>
<gene>
    <name evidence="1" type="ORF">B7P43_G13860</name>
</gene>
<dbReference type="Proteomes" id="UP000235965">
    <property type="component" value="Unassembled WGS sequence"/>
</dbReference>
<dbReference type="Gene3D" id="3.40.50.150">
    <property type="entry name" value="Vaccinia Virus protein VP39"/>
    <property type="match status" value="1"/>
</dbReference>
<proteinExistence type="predicted"/>
<evidence type="ECO:0008006" key="3">
    <source>
        <dbReference type="Google" id="ProtNLM"/>
    </source>
</evidence>
<protein>
    <recommendedName>
        <fullName evidence="3">Protein-lysine methyltransferase METTL21D</fullName>
    </recommendedName>
</protein>
<dbReference type="GO" id="GO:0032991">
    <property type="term" value="C:protein-containing complex"/>
    <property type="evidence" value="ECO:0007669"/>
    <property type="project" value="TreeGrafter"/>
</dbReference>
<dbReference type="STRING" id="105785.A0A2J7QHH1"/>
<dbReference type="OrthoDB" id="413520at2759"/>
<sequence>MEEGFFIRKFDLSSCGKSLTLCQKEVGDVSCVVWDSALVLAKYLDAKCNKMQDWLRGRSVVELGAGLGCVGLTAACFGACVTMTDLFEAMPLLQKNIDANQVVWESCGGKACTQVLQWGSDIQDWKTPDVLLLADCVYYMESVEPLVKTLCCLTDVSTEVFISQEERDTEKQRIIWKVFQEKLESHFEVTKIPEQEQHPDFCSPDIVVLRAMKRSLAN</sequence>
<keyword evidence="2" id="KW-1185">Reference proteome</keyword>
<dbReference type="PANTHER" id="PTHR14614:SF44">
    <property type="entry name" value="PROTEIN N-LYSINE METHYLTRANSFERASE METTL21D"/>
    <property type="match status" value="1"/>
</dbReference>
<accession>A0A2J7QHH1</accession>
<dbReference type="SUPFAM" id="SSF53335">
    <property type="entry name" value="S-adenosyl-L-methionine-dependent methyltransferases"/>
    <property type="match status" value="1"/>
</dbReference>
<dbReference type="EMBL" id="NEVH01013976">
    <property type="protein sequence ID" value="PNF28031.1"/>
    <property type="molecule type" value="Genomic_DNA"/>
</dbReference>
<dbReference type="GO" id="GO:0005829">
    <property type="term" value="C:cytosol"/>
    <property type="evidence" value="ECO:0007669"/>
    <property type="project" value="TreeGrafter"/>
</dbReference>